<keyword evidence="1" id="KW-1133">Transmembrane helix</keyword>
<dbReference type="InterPro" id="IPR027458">
    <property type="entry name" value="STE2_TM1-TM2_sf"/>
</dbReference>
<dbReference type="InterPro" id="IPR000366">
    <property type="entry name" value="GPCR_STE2"/>
</dbReference>
<dbReference type="PRINTS" id="PR00250">
    <property type="entry name" value="GPCRSTE2"/>
</dbReference>
<reference evidence="2" key="1">
    <citation type="submission" date="2021-01" db="EMBL/GenBank/DDBJ databases">
        <title>Chromosome-level genome assembly of a human fungal pathogen reveals clustering of transcriptionally co-regulated genes.</title>
        <authorList>
            <person name="Voorhies M."/>
            <person name="Cohen S."/>
            <person name="Shea T.P."/>
            <person name="Petrus S."/>
            <person name="Munoz J.F."/>
            <person name="Poplawski S."/>
            <person name="Goldman W.E."/>
            <person name="Michael T."/>
            <person name="Cuomo C.A."/>
            <person name="Sil A."/>
            <person name="Beyhan S."/>
        </authorList>
    </citation>
    <scope>NUCLEOTIDE SEQUENCE</scope>
    <source>
        <strain evidence="2">WU24</strain>
    </source>
</reference>
<keyword evidence="1" id="KW-0812">Transmembrane</keyword>
<dbReference type="GO" id="GO:0004932">
    <property type="term" value="F:mating-type factor pheromone receptor activity"/>
    <property type="evidence" value="ECO:0007669"/>
    <property type="project" value="InterPro"/>
</dbReference>
<proteinExistence type="predicted"/>
<dbReference type="CDD" id="cd14939">
    <property type="entry name" value="7tmD_STE2"/>
    <property type="match status" value="1"/>
</dbReference>
<dbReference type="AlphaFoldDB" id="A0A8A1M421"/>
<feature type="transmembrane region" description="Helical" evidence="1">
    <location>
        <begin position="195"/>
        <end position="221"/>
    </location>
</feature>
<dbReference type="PANTHER" id="PTHR28009">
    <property type="entry name" value="PHEROMONE ALPHA FACTOR RECEPTOR"/>
    <property type="match status" value="1"/>
</dbReference>
<dbReference type="EMBL" id="CP069109">
    <property type="protein sequence ID" value="QSS58937.1"/>
    <property type="molecule type" value="Genomic_DNA"/>
</dbReference>
<gene>
    <name evidence="2" type="primary">STE2</name>
    <name evidence="2" type="ORF">I7I51_08367</name>
</gene>
<feature type="transmembrane region" description="Helical" evidence="1">
    <location>
        <begin position="35"/>
        <end position="59"/>
    </location>
</feature>
<accession>A0A8A1M421</accession>
<dbReference type="OrthoDB" id="5402633at2759"/>
<dbReference type="GO" id="GO:0000750">
    <property type="term" value="P:pheromone-dependent signal transduction involved in conjugation with cellular fusion"/>
    <property type="evidence" value="ECO:0007669"/>
    <property type="project" value="TreeGrafter"/>
</dbReference>
<dbReference type="Proteomes" id="UP000663671">
    <property type="component" value="Chromosome 2"/>
</dbReference>
<feature type="transmembrane region" description="Helical" evidence="1">
    <location>
        <begin position="153"/>
        <end position="175"/>
    </location>
</feature>
<dbReference type="Pfam" id="PF02116">
    <property type="entry name" value="STE2"/>
    <property type="match status" value="1"/>
</dbReference>
<keyword evidence="2" id="KW-0675">Receptor</keyword>
<feature type="transmembrane region" description="Helical" evidence="1">
    <location>
        <begin position="266"/>
        <end position="285"/>
    </location>
</feature>
<dbReference type="VEuPathDB" id="FungiDB:I7I51_08367"/>
<evidence type="ECO:0000313" key="3">
    <source>
        <dbReference type="Proteomes" id="UP000663671"/>
    </source>
</evidence>
<keyword evidence="1" id="KW-0472">Membrane</keyword>
<dbReference type="GO" id="GO:0038038">
    <property type="term" value="C:G protein-coupled receptor homodimeric complex"/>
    <property type="evidence" value="ECO:0007669"/>
    <property type="project" value="TreeGrafter"/>
</dbReference>
<evidence type="ECO:0000256" key="1">
    <source>
        <dbReference type="SAM" id="Phobius"/>
    </source>
</evidence>
<name>A0A8A1M421_AJECA</name>
<feature type="transmembrane region" description="Helical" evidence="1">
    <location>
        <begin position="112"/>
        <end position="132"/>
    </location>
</feature>
<sequence>MSSSFDPFDQNVVFHKADGTPFNVSIHDLDKFVQYGIRVCINYAAQLGATVIAIVMLALLTQSDKRRTPVFFLNTSALTMNFARLLCMTIYFTTGFNSTYAFFSLDYSRVPSSAYADSILGIVFATILVICMEMSLVIQTQVVCATLSETQRHLLLVVSIIIALLAIGFRMGLMVENCIAIMNASNFRPFIWLQSASNIAITISTCFFSAVFVTKLGYALVTRRRLGMTRFGAMQVMFIMSFQTMVIPAIFSIIQYPIPLYEMNSNVFTLVAIFLPLSSLWAAAATKHSFETLTSGPHQYLWSSERSNSTSSATGHQGSLCQNQSTIRSGGSVATSPSPNQLDRLYTGLDFDACAKA</sequence>
<feature type="transmembrane region" description="Helical" evidence="1">
    <location>
        <begin position="233"/>
        <end position="254"/>
    </location>
</feature>
<protein>
    <submittedName>
        <fullName evidence="2">Mating-type alpha-pheromone receptor PreB</fullName>
    </submittedName>
</protein>
<organism evidence="2 3">
    <name type="scientific">Ajellomyces capsulatus</name>
    <name type="common">Darling's disease fungus</name>
    <name type="synonym">Histoplasma capsulatum</name>
    <dbReference type="NCBI Taxonomy" id="5037"/>
    <lineage>
        <taxon>Eukaryota</taxon>
        <taxon>Fungi</taxon>
        <taxon>Dikarya</taxon>
        <taxon>Ascomycota</taxon>
        <taxon>Pezizomycotina</taxon>
        <taxon>Eurotiomycetes</taxon>
        <taxon>Eurotiomycetidae</taxon>
        <taxon>Onygenales</taxon>
        <taxon>Ajellomycetaceae</taxon>
        <taxon>Histoplasma</taxon>
    </lineage>
</organism>
<evidence type="ECO:0000313" key="2">
    <source>
        <dbReference type="EMBL" id="QSS58937.1"/>
    </source>
</evidence>
<dbReference type="PANTHER" id="PTHR28009:SF1">
    <property type="entry name" value="PHEROMONE ALPHA FACTOR RECEPTOR"/>
    <property type="match status" value="1"/>
</dbReference>
<feature type="transmembrane region" description="Helical" evidence="1">
    <location>
        <begin position="71"/>
        <end position="92"/>
    </location>
</feature>
<dbReference type="Gene3D" id="1.10.287.920">
    <property type="entry name" value="Pheromone alpha factor receptor"/>
    <property type="match status" value="1"/>
</dbReference>